<dbReference type="EMBL" id="JAVDWR010000001">
    <property type="protein sequence ID" value="MDR7119712.1"/>
    <property type="molecule type" value="Genomic_DNA"/>
</dbReference>
<gene>
    <name evidence="1" type="ORF">J2W69_000627</name>
</gene>
<keyword evidence="2" id="KW-1185">Reference proteome</keyword>
<sequence>MTTTIHPDDIAVDNFAAAMKLKLAAARDKGRSGWDNKDLRSTGEHLAQQLIIHLSKANAGTFEDIANFAMMLHQRGEDPALLKTQFDWYARVLAQTVLNKVADKWLEELTEKAGAA</sequence>
<proteinExistence type="predicted"/>
<comment type="caution">
    <text evidence="1">The sequence shown here is derived from an EMBL/GenBank/DDBJ whole genome shotgun (WGS) entry which is preliminary data.</text>
</comment>
<dbReference type="RefSeq" id="WP_310274472.1">
    <property type="nucleotide sequence ID" value="NZ_JAVDWR010000001.1"/>
</dbReference>
<organism evidence="1 2">
    <name type="scientific">Rheinheimera soli</name>
    <dbReference type="NCBI Taxonomy" id="443616"/>
    <lineage>
        <taxon>Bacteria</taxon>
        <taxon>Pseudomonadati</taxon>
        <taxon>Pseudomonadota</taxon>
        <taxon>Gammaproteobacteria</taxon>
        <taxon>Chromatiales</taxon>
        <taxon>Chromatiaceae</taxon>
        <taxon>Rheinheimera</taxon>
    </lineage>
</organism>
<accession>A0ABU1VVI7</accession>
<evidence type="ECO:0000313" key="1">
    <source>
        <dbReference type="EMBL" id="MDR7119712.1"/>
    </source>
</evidence>
<reference evidence="1 2" key="1">
    <citation type="submission" date="2023-07" db="EMBL/GenBank/DDBJ databases">
        <title>Sorghum-associated microbial communities from plants grown in Nebraska, USA.</title>
        <authorList>
            <person name="Schachtman D."/>
        </authorList>
    </citation>
    <scope>NUCLEOTIDE SEQUENCE [LARGE SCALE GENOMIC DNA]</scope>
    <source>
        <strain evidence="1 2">4138</strain>
    </source>
</reference>
<dbReference type="Proteomes" id="UP001257909">
    <property type="component" value="Unassembled WGS sequence"/>
</dbReference>
<name>A0ABU1VVI7_9GAMM</name>
<protein>
    <submittedName>
        <fullName evidence="1">Uncharacterized protein</fullName>
    </submittedName>
</protein>
<evidence type="ECO:0000313" key="2">
    <source>
        <dbReference type="Proteomes" id="UP001257909"/>
    </source>
</evidence>